<feature type="domain" description="GST N-terminal" evidence="5">
    <location>
        <begin position="24"/>
        <end position="106"/>
    </location>
</feature>
<dbReference type="InterPro" id="IPR036249">
    <property type="entry name" value="Thioredoxin-like_sf"/>
</dbReference>
<comment type="catalytic activity">
    <reaction evidence="4">
        <text>RX + glutathione = an S-substituted glutathione + a halide anion + H(+)</text>
        <dbReference type="Rhea" id="RHEA:16437"/>
        <dbReference type="ChEBI" id="CHEBI:15378"/>
        <dbReference type="ChEBI" id="CHEBI:16042"/>
        <dbReference type="ChEBI" id="CHEBI:17792"/>
        <dbReference type="ChEBI" id="CHEBI:57925"/>
        <dbReference type="ChEBI" id="CHEBI:90779"/>
        <dbReference type="EC" id="2.5.1.18"/>
    </reaction>
</comment>
<comment type="similarity">
    <text evidence="1">Belongs to the GST superfamily.</text>
</comment>
<reference evidence="7 8" key="1">
    <citation type="journal article" date="2018" name="Front. Microbiol.">
        <title>Genome-Wide Analysis of Corynespora cassiicola Leaf Fall Disease Putative Effectors.</title>
        <authorList>
            <person name="Lopez D."/>
            <person name="Ribeiro S."/>
            <person name="Label P."/>
            <person name="Fumanal B."/>
            <person name="Venisse J.S."/>
            <person name="Kohler A."/>
            <person name="de Oliveira R.R."/>
            <person name="Labutti K."/>
            <person name="Lipzen A."/>
            <person name="Lail K."/>
            <person name="Bauer D."/>
            <person name="Ohm R.A."/>
            <person name="Barry K.W."/>
            <person name="Spatafora J."/>
            <person name="Grigoriev I.V."/>
            <person name="Martin F.M."/>
            <person name="Pujade-Renaud V."/>
        </authorList>
    </citation>
    <scope>NUCLEOTIDE SEQUENCE [LARGE SCALE GENOMIC DNA]</scope>
    <source>
        <strain evidence="7 8">Philippines</strain>
    </source>
</reference>
<dbReference type="Proteomes" id="UP000240883">
    <property type="component" value="Unassembled WGS sequence"/>
</dbReference>
<gene>
    <name evidence="7" type="ORF">BS50DRAFT_667249</name>
</gene>
<dbReference type="InterPro" id="IPR004045">
    <property type="entry name" value="Glutathione_S-Trfase_N"/>
</dbReference>
<dbReference type="InterPro" id="IPR004046">
    <property type="entry name" value="GST_C"/>
</dbReference>
<evidence type="ECO:0000256" key="3">
    <source>
        <dbReference type="ARBA" id="ARBA00022679"/>
    </source>
</evidence>
<protein>
    <recommendedName>
        <fullName evidence="2">glutathione transferase</fullName>
        <ecNumber evidence="2">2.5.1.18</ecNumber>
    </recommendedName>
</protein>
<evidence type="ECO:0000313" key="8">
    <source>
        <dbReference type="Proteomes" id="UP000240883"/>
    </source>
</evidence>
<dbReference type="STRING" id="1448308.A0A2T2NNR9"/>
<evidence type="ECO:0000256" key="4">
    <source>
        <dbReference type="ARBA" id="ARBA00047960"/>
    </source>
</evidence>
<dbReference type="InterPro" id="IPR036282">
    <property type="entry name" value="Glutathione-S-Trfase_C_sf"/>
</dbReference>
<dbReference type="PROSITE" id="PS50404">
    <property type="entry name" value="GST_NTER"/>
    <property type="match status" value="1"/>
</dbReference>
<keyword evidence="8" id="KW-1185">Reference proteome</keyword>
<dbReference type="SUPFAM" id="SSF52833">
    <property type="entry name" value="Thioredoxin-like"/>
    <property type="match status" value="1"/>
</dbReference>
<dbReference type="SFLD" id="SFLDG00358">
    <property type="entry name" value="Main_(cytGST)"/>
    <property type="match status" value="1"/>
</dbReference>
<dbReference type="SFLD" id="SFLDS00019">
    <property type="entry name" value="Glutathione_Transferase_(cytos"/>
    <property type="match status" value="1"/>
</dbReference>
<dbReference type="InterPro" id="IPR010987">
    <property type="entry name" value="Glutathione-S-Trfase_C-like"/>
</dbReference>
<dbReference type="SUPFAM" id="SSF47616">
    <property type="entry name" value="GST C-terminal domain-like"/>
    <property type="match status" value="1"/>
</dbReference>
<evidence type="ECO:0000256" key="1">
    <source>
        <dbReference type="ARBA" id="ARBA00007409"/>
    </source>
</evidence>
<dbReference type="PANTHER" id="PTHR44051">
    <property type="entry name" value="GLUTATHIONE S-TRANSFERASE-RELATED"/>
    <property type="match status" value="1"/>
</dbReference>
<name>A0A2T2NNR9_CORCC</name>
<sequence length="238" mass="27766">MGSTEMNFPAVKYGDVPHEGKPILYVVKATKTSYINYMKVLMLAEELGIDYDISVVVTKDDWYKPIHPERYVPTIRDLDPETKQDIYVFESTACLQYLADTYDKEGLWHGKTQYEKGNILSWIAYQTAGLGATSKYWLYFYAVHEEKLPKTIDKLYANVLKQWDILEKRLSEPGQTYIALKDRPTVADLAYLPFAMPYMFEFMQVKIEDWPKIKEWSERMLSRPAVRKILDFAPTIGN</sequence>
<evidence type="ECO:0000256" key="2">
    <source>
        <dbReference type="ARBA" id="ARBA00012452"/>
    </source>
</evidence>
<keyword evidence="3 7" id="KW-0808">Transferase</keyword>
<evidence type="ECO:0000259" key="5">
    <source>
        <dbReference type="PROSITE" id="PS50404"/>
    </source>
</evidence>
<dbReference type="Gene3D" id="1.20.1050.130">
    <property type="match status" value="1"/>
</dbReference>
<dbReference type="EMBL" id="KZ678135">
    <property type="protein sequence ID" value="PSN67019.1"/>
    <property type="molecule type" value="Genomic_DNA"/>
</dbReference>
<dbReference type="InterPro" id="IPR040079">
    <property type="entry name" value="Glutathione_S-Trfase"/>
</dbReference>
<dbReference type="GO" id="GO:0004364">
    <property type="term" value="F:glutathione transferase activity"/>
    <property type="evidence" value="ECO:0007669"/>
    <property type="project" value="UniProtKB-EC"/>
</dbReference>
<accession>A0A2T2NNR9</accession>
<dbReference type="Pfam" id="PF13409">
    <property type="entry name" value="GST_N_2"/>
    <property type="match status" value="1"/>
</dbReference>
<dbReference type="AlphaFoldDB" id="A0A2T2NNR9"/>
<proteinExistence type="inferred from homology"/>
<evidence type="ECO:0000313" key="7">
    <source>
        <dbReference type="EMBL" id="PSN67019.1"/>
    </source>
</evidence>
<dbReference type="PROSITE" id="PS50405">
    <property type="entry name" value="GST_CTER"/>
    <property type="match status" value="1"/>
</dbReference>
<dbReference type="PANTHER" id="PTHR44051:SF20">
    <property type="entry name" value="GLUTATHIONE TRANSFERASE 1 (EUROFUNG)"/>
    <property type="match status" value="1"/>
</dbReference>
<dbReference type="OrthoDB" id="2789670at2759"/>
<evidence type="ECO:0000259" key="6">
    <source>
        <dbReference type="PROSITE" id="PS50405"/>
    </source>
</evidence>
<dbReference type="Pfam" id="PF00043">
    <property type="entry name" value="GST_C"/>
    <property type="match status" value="1"/>
</dbReference>
<dbReference type="EC" id="2.5.1.18" evidence="2"/>
<organism evidence="7 8">
    <name type="scientific">Corynespora cassiicola Philippines</name>
    <dbReference type="NCBI Taxonomy" id="1448308"/>
    <lineage>
        <taxon>Eukaryota</taxon>
        <taxon>Fungi</taxon>
        <taxon>Dikarya</taxon>
        <taxon>Ascomycota</taxon>
        <taxon>Pezizomycotina</taxon>
        <taxon>Dothideomycetes</taxon>
        <taxon>Pleosporomycetidae</taxon>
        <taxon>Pleosporales</taxon>
        <taxon>Corynesporascaceae</taxon>
        <taxon>Corynespora</taxon>
    </lineage>
</organism>
<feature type="domain" description="GST C-terminal" evidence="6">
    <location>
        <begin position="112"/>
        <end position="238"/>
    </location>
</feature>